<sequence length="197" mass="21012">MGRPREFCPDQALGQALEVFWRQGYEGASLSDLTEAMGITRPSLYAAFGNKEELFRKALDRYESHVMGFMAEAMRQEPAREAVAGLLYGFADAQSGQDTPAGCLGVNGALACSEASEPVRQELARRRGAVEARLAERLRAAPAGQLPPGADPDDLARYVMALAQGMAVQAKSGAGREALRRVVATALQAWPDSVAAA</sequence>
<evidence type="ECO:0000313" key="7">
    <source>
        <dbReference type="Proteomes" id="UP000188879"/>
    </source>
</evidence>
<feature type="domain" description="HTH tetR-type" evidence="5">
    <location>
        <begin position="6"/>
        <end position="66"/>
    </location>
</feature>
<name>A0A1V2H7Z5_9PROT</name>
<organism evidence="6 7">
    <name type="scientific">Teichococcus deserti</name>
    <dbReference type="NCBI Taxonomy" id="1817963"/>
    <lineage>
        <taxon>Bacteria</taxon>
        <taxon>Pseudomonadati</taxon>
        <taxon>Pseudomonadota</taxon>
        <taxon>Alphaproteobacteria</taxon>
        <taxon>Acetobacterales</taxon>
        <taxon>Roseomonadaceae</taxon>
        <taxon>Roseomonas</taxon>
    </lineage>
</organism>
<dbReference type="Pfam" id="PF16925">
    <property type="entry name" value="TetR_C_13"/>
    <property type="match status" value="1"/>
</dbReference>
<dbReference type="Pfam" id="PF00440">
    <property type="entry name" value="TetR_N"/>
    <property type="match status" value="1"/>
</dbReference>
<dbReference type="InterPro" id="IPR023772">
    <property type="entry name" value="DNA-bd_HTH_TetR-type_CS"/>
</dbReference>
<dbReference type="Gene3D" id="1.10.10.60">
    <property type="entry name" value="Homeodomain-like"/>
    <property type="match status" value="1"/>
</dbReference>
<dbReference type="InterPro" id="IPR036271">
    <property type="entry name" value="Tet_transcr_reg_TetR-rel_C_sf"/>
</dbReference>
<dbReference type="Gene3D" id="1.10.357.10">
    <property type="entry name" value="Tetracycline Repressor, domain 2"/>
    <property type="match status" value="1"/>
</dbReference>
<dbReference type="PANTHER" id="PTHR47506:SF1">
    <property type="entry name" value="HTH-TYPE TRANSCRIPTIONAL REGULATOR YJDC"/>
    <property type="match status" value="1"/>
</dbReference>
<dbReference type="PROSITE" id="PS50977">
    <property type="entry name" value="HTH_TETR_2"/>
    <property type="match status" value="1"/>
</dbReference>
<gene>
    <name evidence="6" type="ORF">BKE38_01300</name>
</gene>
<dbReference type="InterPro" id="IPR001647">
    <property type="entry name" value="HTH_TetR"/>
</dbReference>
<dbReference type="PANTHER" id="PTHR47506">
    <property type="entry name" value="TRANSCRIPTIONAL REGULATORY PROTEIN"/>
    <property type="match status" value="1"/>
</dbReference>
<dbReference type="GO" id="GO:0003677">
    <property type="term" value="F:DNA binding"/>
    <property type="evidence" value="ECO:0007669"/>
    <property type="project" value="UniProtKB-UniRule"/>
</dbReference>
<keyword evidence="1" id="KW-0805">Transcription regulation</keyword>
<reference evidence="6 7" key="1">
    <citation type="submission" date="2016-10" db="EMBL/GenBank/DDBJ databases">
        <title>Draft Genome sequence of Roseomonas sp. strain M3.</title>
        <authorList>
            <person name="Subhash Y."/>
            <person name="Lee S."/>
        </authorList>
    </citation>
    <scope>NUCLEOTIDE SEQUENCE [LARGE SCALE GENOMIC DNA]</scope>
    <source>
        <strain evidence="6 7">M3</strain>
    </source>
</reference>
<dbReference type="PROSITE" id="PS01081">
    <property type="entry name" value="HTH_TETR_1"/>
    <property type="match status" value="1"/>
</dbReference>
<dbReference type="InterPro" id="IPR009057">
    <property type="entry name" value="Homeodomain-like_sf"/>
</dbReference>
<dbReference type="PRINTS" id="PR00455">
    <property type="entry name" value="HTHTETR"/>
</dbReference>
<keyword evidence="3" id="KW-0804">Transcription</keyword>
<evidence type="ECO:0000256" key="4">
    <source>
        <dbReference type="PROSITE-ProRule" id="PRU00335"/>
    </source>
</evidence>
<keyword evidence="7" id="KW-1185">Reference proteome</keyword>
<feature type="DNA-binding region" description="H-T-H motif" evidence="4">
    <location>
        <begin position="29"/>
        <end position="48"/>
    </location>
</feature>
<dbReference type="EMBL" id="MLCO01000009">
    <property type="protein sequence ID" value="ONG58871.1"/>
    <property type="molecule type" value="Genomic_DNA"/>
</dbReference>
<comment type="caution">
    <text evidence="6">The sequence shown here is derived from an EMBL/GenBank/DDBJ whole genome shotgun (WGS) entry which is preliminary data.</text>
</comment>
<keyword evidence="2 4" id="KW-0238">DNA-binding</keyword>
<dbReference type="SUPFAM" id="SSF48498">
    <property type="entry name" value="Tetracyclin repressor-like, C-terminal domain"/>
    <property type="match status" value="1"/>
</dbReference>
<dbReference type="InterPro" id="IPR011075">
    <property type="entry name" value="TetR_C"/>
</dbReference>
<protein>
    <submittedName>
        <fullName evidence="6">TetR family transcriptional regulator</fullName>
    </submittedName>
</protein>
<proteinExistence type="predicted"/>
<dbReference type="RefSeq" id="WP_076955572.1">
    <property type="nucleotide sequence ID" value="NZ_MLCO01000009.1"/>
</dbReference>
<dbReference type="Proteomes" id="UP000188879">
    <property type="component" value="Unassembled WGS sequence"/>
</dbReference>
<evidence type="ECO:0000256" key="3">
    <source>
        <dbReference type="ARBA" id="ARBA00023163"/>
    </source>
</evidence>
<evidence type="ECO:0000256" key="2">
    <source>
        <dbReference type="ARBA" id="ARBA00023125"/>
    </source>
</evidence>
<accession>A0A1V2H7Z5</accession>
<evidence type="ECO:0000256" key="1">
    <source>
        <dbReference type="ARBA" id="ARBA00023015"/>
    </source>
</evidence>
<dbReference type="AlphaFoldDB" id="A0A1V2H7Z5"/>
<evidence type="ECO:0000313" key="6">
    <source>
        <dbReference type="EMBL" id="ONG58871.1"/>
    </source>
</evidence>
<dbReference type="OrthoDB" id="9795242at2"/>
<evidence type="ECO:0000259" key="5">
    <source>
        <dbReference type="PROSITE" id="PS50977"/>
    </source>
</evidence>
<dbReference type="SUPFAM" id="SSF46689">
    <property type="entry name" value="Homeodomain-like"/>
    <property type="match status" value="1"/>
</dbReference>